<name>A5AQC0_VITVI</name>
<evidence type="ECO:0000313" key="1">
    <source>
        <dbReference type="EMBL" id="CAN67018.1"/>
    </source>
</evidence>
<organism evidence="1">
    <name type="scientific">Vitis vinifera</name>
    <name type="common">Grape</name>
    <dbReference type="NCBI Taxonomy" id="29760"/>
    <lineage>
        <taxon>Eukaryota</taxon>
        <taxon>Viridiplantae</taxon>
        <taxon>Streptophyta</taxon>
        <taxon>Embryophyta</taxon>
        <taxon>Tracheophyta</taxon>
        <taxon>Spermatophyta</taxon>
        <taxon>Magnoliopsida</taxon>
        <taxon>eudicotyledons</taxon>
        <taxon>Gunneridae</taxon>
        <taxon>Pentapetalae</taxon>
        <taxon>rosids</taxon>
        <taxon>Vitales</taxon>
        <taxon>Vitaceae</taxon>
        <taxon>Viteae</taxon>
        <taxon>Vitis</taxon>
    </lineage>
</organism>
<dbReference type="AlphaFoldDB" id="A5AQC0"/>
<dbReference type="EMBL" id="AM432095">
    <property type="protein sequence ID" value="CAN67018.1"/>
    <property type="molecule type" value="Genomic_DNA"/>
</dbReference>
<accession>A5AQC0</accession>
<reference evidence="1" key="1">
    <citation type="journal article" date="2007" name="PLoS ONE">
        <title>The first genome sequence of an elite grapevine cultivar (Pinot noir Vitis vinifera L.): coping with a highly heterozygous genome.</title>
        <authorList>
            <person name="Velasco R."/>
            <person name="Zharkikh A."/>
            <person name="Troggio M."/>
            <person name="Cartwright D.A."/>
            <person name="Cestaro A."/>
            <person name="Pruss D."/>
            <person name="Pindo M."/>
            <person name="FitzGerald L.M."/>
            <person name="Vezzulli S."/>
            <person name="Reid J."/>
            <person name="Malacarne G."/>
            <person name="Iliev D."/>
            <person name="Coppola G."/>
            <person name="Wardell B."/>
            <person name="Micheletti D."/>
            <person name="Macalma T."/>
            <person name="Facci M."/>
            <person name="Mitchell J.T."/>
            <person name="Perazzolli M."/>
            <person name="Eldredge G."/>
            <person name="Gatto P."/>
            <person name="Oyzerski R."/>
            <person name="Moretto M."/>
            <person name="Gutin N."/>
            <person name="Stefanini M."/>
            <person name="Chen Y."/>
            <person name="Segala C."/>
            <person name="Davenport C."/>
            <person name="Dematte L."/>
            <person name="Mraz A."/>
            <person name="Battilana J."/>
            <person name="Stormo K."/>
            <person name="Costa F."/>
            <person name="Tao Q."/>
            <person name="Si-Ammour A."/>
            <person name="Harkins T."/>
            <person name="Lackey A."/>
            <person name="Perbost C."/>
            <person name="Taillon B."/>
            <person name="Stella A."/>
            <person name="Solovyev V."/>
            <person name="Fawcett J.A."/>
            <person name="Sterck L."/>
            <person name="Vandepoele K."/>
            <person name="Grando S.M."/>
            <person name="Toppo S."/>
            <person name="Moser C."/>
            <person name="Lanchbury J."/>
            <person name="Bogden R."/>
            <person name="Skolnick M."/>
            <person name="Sgaramella V."/>
            <person name="Bhatnagar S.K."/>
            <person name="Fontana P."/>
            <person name="Gutin A."/>
            <person name="Van de Peer Y."/>
            <person name="Salamini F."/>
            <person name="Viola R."/>
        </authorList>
    </citation>
    <scope>NUCLEOTIDE SEQUENCE</scope>
</reference>
<sequence>MAKNLAYKEVEVPYRLPKQPIFKLKSRFIVISDFKWLEPIKTDPTRQDWNRRCSYHKDHDHTIEQCKSLHYLVEKLIKAKYLRQYVRTTRKQRETTPKAIVQAPASPKAPKVIINYIHEGSIDDKHSSRRQRRRLLYATSVRERMNSV</sequence>
<gene>
    <name evidence="1" type="ORF">VITISV_026787</name>
</gene>
<proteinExistence type="predicted"/>
<protein>
    <submittedName>
        <fullName evidence="1">Uncharacterized protein</fullName>
    </submittedName>
</protein>